<dbReference type="Proteomes" id="UP000886520">
    <property type="component" value="Chromosome 23"/>
</dbReference>
<accession>A0A9D4U4K4</accession>
<name>A0A9D4U4K4_ADICA</name>
<protein>
    <submittedName>
        <fullName evidence="1">Uncharacterized protein</fullName>
    </submittedName>
</protein>
<gene>
    <name evidence="1" type="ORF">GOP47_0023898</name>
</gene>
<sequence>MDDSIHYWNLCETEKLNVPSISPSMPDVSSVPSMLKLVCALSALSSSRLSFVPIPTVSPVRSEPLPLCGSCPASSLAPTVVEKKFKSNVATRNMQHRSWPCSALAYAPALDEPCLDFAAPIPCRWCRHGTRTMDLSQHWSVPLSSNAHQAL</sequence>
<keyword evidence="2" id="KW-1185">Reference proteome</keyword>
<dbReference type="AlphaFoldDB" id="A0A9D4U4K4"/>
<evidence type="ECO:0000313" key="2">
    <source>
        <dbReference type="Proteomes" id="UP000886520"/>
    </source>
</evidence>
<reference evidence="1" key="1">
    <citation type="submission" date="2021-01" db="EMBL/GenBank/DDBJ databases">
        <title>Adiantum capillus-veneris genome.</title>
        <authorList>
            <person name="Fang Y."/>
            <person name="Liao Q."/>
        </authorList>
    </citation>
    <scope>NUCLEOTIDE SEQUENCE</scope>
    <source>
        <strain evidence="1">H3</strain>
        <tissue evidence="1">Leaf</tissue>
    </source>
</reference>
<proteinExistence type="predicted"/>
<evidence type="ECO:0000313" key="1">
    <source>
        <dbReference type="EMBL" id="KAI5061393.1"/>
    </source>
</evidence>
<organism evidence="1 2">
    <name type="scientific">Adiantum capillus-veneris</name>
    <name type="common">Maidenhair fern</name>
    <dbReference type="NCBI Taxonomy" id="13818"/>
    <lineage>
        <taxon>Eukaryota</taxon>
        <taxon>Viridiplantae</taxon>
        <taxon>Streptophyta</taxon>
        <taxon>Embryophyta</taxon>
        <taxon>Tracheophyta</taxon>
        <taxon>Polypodiopsida</taxon>
        <taxon>Polypodiidae</taxon>
        <taxon>Polypodiales</taxon>
        <taxon>Pteridineae</taxon>
        <taxon>Pteridaceae</taxon>
        <taxon>Vittarioideae</taxon>
        <taxon>Adiantum</taxon>
    </lineage>
</organism>
<dbReference type="EMBL" id="JABFUD020000023">
    <property type="protein sequence ID" value="KAI5061393.1"/>
    <property type="molecule type" value="Genomic_DNA"/>
</dbReference>
<comment type="caution">
    <text evidence="1">The sequence shown here is derived from an EMBL/GenBank/DDBJ whole genome shotgun (WGS) entry which is preliminary data.</text>
</comment>